<sequence>MVNPPFPDYSPPPHGSRCDYLNFVFAGITDETTCSESQAVYGPGCGCPGLSDGYVVCEMCPSGLNEFDPYGSGQCQQTAKSVYLSESEQLCAQRQDLFKRAECGCLPPERQYCAQGLCPGGEEPINSDLVIPYTEHFSLKEGITCYDLFEDVPFYTNETLCDTIQTFIAPVCGCPSAPVSCTLCPDGENPPYAGLETLLGDGQTCSAIEFWAVSAEETECASIQSTYAFACGCTGVAQPSCALCPGGEDSPNADMEIPLTNGQTCREVAFRMQGQDETQCASSQSLYAYACGCTGTTPSCTLCPNGEDLLDANMENSLTDDKTCGVMASFIQTFDDDSCASYQSSYAHACGCSGTTPPCTLCSSGEKPLYPDVEPKYANGLNCEELEVTFANIKVGTPCDEAQLFWGSDCGCPNVTTPTCSLCPGGEDPPYPDIAVSGIACGSIARDSRTIQDEAECAERHLFYAPRCQCPSAPKSDFFICTVCPDGGDFNREIESQGYTCADAQSLVNDILDEAKCAEIQTSIAEQCGCKGVVGNSVLEVDVSIDNDGSIPTNTPSANEENESKAKTNLNQKTNVKSPGQRLQNIGALLLINFFVASY</sequence>
<organism evidence="2">
    <name type="scientific">Proboscia inermis</name>
    <dbReference type="NCBI Taxonomy" id="420281"/>
    <lineage>
        <taxon>Eukaryota</taxon>
        <taxon>Sar</taxon>
        <taxon>Stramenopiles</taxon>
        <taxon>Ochrophyta</taxon>
        <taxon>Bacillariophyta</taxon>
        <taxon>Coscinodiscophyceae</taxon>
        <taxon>Rhizosoleniophycidae</taxon>
        <taxon>Rhizosoleniales</taxon>
        <taxon>Rhizosoleniaceae</taxon>
        <taxon>Proboscia</taxon>
    </lineage>
</organism>
<feature type="region of interest" description="Disordered" evidence="1">
    <location>
        <begin position="547"/>
        <end position="569"/>
    </location>
</feature>
<dbReference type="AlphaFoldDB" id="A0A7S0GBH6"/>
<feature type="compositionally biased region" description="Polar residues" evidence="1">
    <location>
        <begin position="550"/>
        <end position="559"/>
    </location>
</feature>
<evidence type="ECO:0000256" key="1">
    <source>
        <dbReference type="SAM" id="MobiDB-lite"/>
    </source>
</evidence>
<name>A0A7S0GBH6_9STRA</name>
<protein>
    <submittedName>
        <fullName evidence="2">Uncharacterized protein</fullName>
    </submittedName>
</protein>
<gene>
    <name evidence="2" type="ORF">PINE0816_LOCUS3883</name>
</gene>
<reference evidence="2" key="1">
    <citation type="submission" date="2021-01" db="EMBL/GenBank/DDBJ databases">
        <authorList>
            <person name="Corre E."/>
            <person name="Pelletier E."/>
            <person name="Niang G."/>
            <person name="Scheremetjew M."/>
            <person name="Finn R."/>
            <person name="Kale V."/>
            <person name="Holt S."/>
            <person name="Cochrane G."/>
            <person name="Meng A."/>
            <person name="Brown T."/>
            <person name="Cohen L."/>
        </authorList>
    </citation>
    <scope>NUCLEOTIDE SEQUENCE</scope>
    <source>
        <strain evidence="2">CCAP1064/1</strain>
    </source>
</reference>
<proteinExistence type="predicted"/>
<accession>A0A7S0GBH6</accession>
<evidence type="ECO:0000313" key="2">
    <source>
        <dbReference type="EMBL" id="CAD8407764.1"/>
    </source>
</evidence>
<dbReference type="EMBL" id="HBEL01008136">
    <property type="protein sequence ID" value="CAD8407764.1"/>
    <property type="molecule type" value="Transcribed_RNA"/>
</dbReference>